<dbReference type="AlphaFoldDB" id="A0A382I776"/>
<feature type="region of interest" description="Disordered" evidence="1">
    <location>
        <begin position="131"/>
        <end position="179"/>
    </location>
</feature>
<organism evidence="2">
    <name type="scientific">marine metagenome</name>
    <dbReference type="NCBI Taxonomy" id="408172"/>
    <lineage>
        <taxon>unclassified sequences</taxon>
        <taxon>metagenomes</taxon>
        <taxon>ecological metagenomes</taxon>
    </lineage>
</organism>
<dbReference type="EMBL" id="UINC01065436">
    <property type="protein sequence ID" value="SVB95099.1"/>
    <property type="molecule type" value="Genomic_DNA"/>
</dbReference>
<evidence type="ECO:0008006" key="3">
    <source>
        <dbReference type="Google" id="ProtNLM"/>
    </source>
</evidence>
<accession>A0A382I776</accession>
<gene>
    <name evidence="2" type="ORF">METZ01_LOCUS247953</name>
</gene>
<name>A0A382I776_9ZZZZ</name>
<sequence>MKKLLLALAFIVLFVTPSHAIELLMFSNPNCNFCVRFLEEVKPTYAESEAGKVLPLHIIDMDGPVPDWYIEAFKSKRVGRIAGTPTFMIWTDREITRWVGYNGKDDFYKNINQFIANNKHLIEAEENAPPFLGKQNEDQWAPQKDPRDDPNSSHNKPFKRHDEGSHSQHLELKRAVPDGVKDSDNIFDHTYDTPQKALAAADYLDCGSNVHYHAKENVWMPCSMAISPGTDTLMKEGR</sequence>
<dbReference type="SUPFAM" id="SSF52833">
    <property type="entry name" value="Thioredoxin-like"/>
    <property type="match status" value="1"/>
</dbReference>
<proteinExistence type="predicted"/>
<reference evidence="2" key="1">
    <citation type="submission" date="2018-05" db="EMBL/GenBank/DDBJ databases">
        <authorList>
            <person name="Lanie J.A."/>
            <person name="Ng W.-L."/>
            <person name="Kazmierczak K.M."/>
            <person name="Andrzejewski T.M."/>
            <person name="Davidsen T.M."/>
            <person name="Wayne K.J."/>
            <person name="Tettelin H."/>
            <person name="Glass J.I."/>
            <person name="Rusch D."/>
            <person name="Podicherti R."/>
            <person name="Tsui H.-C.T."/>
            <person name="Winkler M.E."/>
        </authorList>
    </citation>
    <scope>NUCLEOTIDE SEQUENCE</scope>
</reference>
<protein>
    <recommendedName>
        <fullName evidence="3">Thioredoxin-like fold domain-containing protein</fullName>
    </recommendedName>
</protein>
<evidence type="ECO:0000313" key="2">
    <source>
        <dbReference type="EMBL" id="SVB95099.1"/>
    </source>
</evidence>
<feature type="compositionally biased region" description="Basic and acidic residues" evidence="1">
    <location>
        <begin position="160"/>
        <end position="179"/>
    </location>
</feature>
<dbReference type="Gene3D" id="3.40.30.10">
    <property type="entry name" value="Glutaredoxin"/>
    <property type="match status" value="1"/>
</dbReference>
<dbReference type="InterPro" id="IPR036249">
    <property type="entry name" value="Thioredoxin-like_sf"/>
</dbReference>
<evidence type="ECO:0000256" key="1">
    <source>
        <dbReference type="SAM" id="MobiDB-lite"/>
    </source>
</evidence>